<dbReference type="Proteomes" id="UP000007485">
    <property type="component" value="Chromosome"/>
</dbReference>
<dbReference type="GeneID" id="10288833"/>
<keyword evidence="2" id="KW-1185">Reference proteome</keyword>
<dbReference type="HOGENOM" id="CLU_093138_0_0_2"/>
<sequence length="252" mass="29253">MVQDIVEEKLQRGLSMIESCSNYNATCRLLGGIAIAYLVRDIYPEVPALRREPKDVDLAAHKKDSQKITKALESIGIQSDRQFNALHGWERLKFRDPKLNMVIDVFLDVFRESHVIELKNRLEKFSPTIPPSDLLMTKFQIWEINEKDLKDIVAMLYKFDLGDKDTNNTIDLNRIIELTSDDWGLYKTTIVNLDRTINYMNSTDLPGKAKDRVMSNIDKLRQSIEKAPKSMKWKMRATIGEKVKWYETPEEA</sequence>
<dbReference type="RefSeq" id="WP_013604548.1">
    <property type="nucleotide sequence ID" value="NC_015151.1"/>
</dbReference>
<dbReference type="Gene3D" id="3.30.460.40">
    <property type="match status" value="1"/>
</dbReference>
<proteinExistence type="predicted"/>
<organism evidence="1 2">
    <name type="scientific">Vulcanisaeta moutnovskia (strain 768-28)</name>
    <dbReference type="NCBI Taxonomy" id="985053"/>
    <lineage>
        <taxon>Archaea</taxon>
        <taxon>Thermoproteota</taxon>
        <taxon>Thermoprotei</taxon>
        <taxon>Thermoproteales</taxon>
        <taxon>Thermoproteaceae</taxon>
        <taxon>Vulcanisaeta</taxon>
    </lineage>
</organism>
<evidence type="ECO:0000313" key="1">
    <source>
        <dbReference type="EMBL" id="ADY01386.1"/>
    </source>
</evidence>
<dbReference type="AlphaFoldDB" id="F0QYF3"/>
<dbReference type="KEGG" id="vmo:VMUT_1181"/>
<evidence type="ECO:0000313" key="2">
    <source>
        <dbReference type="Proteomes" id="UP000007485"/>
    </source>
</evidence>
<dbReference type="STRING" id="985053.VMUT_1181"/>
<accession>F0QYF3</accession>
<dbReference type="EMBL" id="CP002529">
    <property type="protein sequence ID" value="ADY01386.1"/>
    <property type="molecule type" value="Genomic_DNA"/>
</dbReference>
<name>F0QYF3_VULM7</name>
<gene>
    <name evidence="1" type="ordered locus">VMUT_1181</name>
</gene>
<dbReference type="eggNOG" id="arCOG06048">
    <property type="taxonomic scope" value="Archaea"/>
</dbReference>
<protein>
    <submittedName>
        <fullName evidence="1">Uncharacterized protein</fullName>
    </submittedName>
</protein>
<dbReference type="OrthoDB" id="298589at2157"/>
<reference evidence="1 2" key="1">
    <citation type="journal article" date="2011" name="J. Bacteriol.">
        <title>Complete genome sequence of 'Vulcanisaeta moutnovskia' strain 768-28, a novel member of the hyperthermophilic crenarchaeal genus vulcanisaeta.</title>
        <authorList>
            <person name="Gumerov V.M."/>
            <person name="Mardanov A.V."/>
            <person name="Beletsky A.V."/>
            <person name="Prokofeva M.I."/>
            <person name="Bonch-Osmolovskaya E.A."/>
            <person name="Ravin N.V."/>
            <person name="Skryabin K.G."/>
        </authorList>
    </citation>
    <scope>NUCLEOTIDE SEQUENCE [LARGE SCALE GENOMIC DNA]</scope>
    <source>
        <strain evidence="1 2">768-28</strain>
    </source>
</reference>